<reference evidence="3" key="1">
    <citation type="submission" date="2013-07" db="EMBL/GenBank/DDBJ databases">
        <title>The genome of Eucalyptus grandis.</title>
        <authorList>
            <person name="Schmutz J."/>
            <person name="Hayes R."/>
            <person name="Myburg A."/>
            <person name="Tuskan G."/>
            <person name="Grattapaglia D."/>
            <person name="Rokhsar D.S."/>
        </authorList>
    </citation>
    <scope>NUCLEOTIDE SEQUENCE</scope>
    <source>
        <tissue evidence="3">Leaf extractions</tissue>
    </source>
</reference>
<protein>
    <recommendedName>
        <fullName evidence="2">AB hydrolase-1 domain-containing protein</fullName>
    </recommendedName>
</protein>
<organism evidence="3">
    <name type="scientific">Eucalyptus grandis</name>
    <name type="common">Flooded gum</name>
    <dbReference type="NCBI Taxonomy" id="71139"/>
    <lineage>
        <taxon>Eukaryota</taxon>
        <taxon>Viridiplantae</taxon>
        <taxon>Streptophyta</taxon>
        <taxon>Embryophyta</taxon>
        <taxon>Tracheophyta</taxon>
        <taxon>Spermatophyta</taxon>
        <taxon>Magnoliopsida</taxon>
        <taxon>eudicotyledons</taxon>
        <taxon>Gunneridae</taxon>
        <taxon>Pentapetalae</taxon>
        <taxon>rosids</taxon>
        <taxon>malvids</taxon>
        <taxon>Myrtales</taxon>
        <taxon>Myrtaceae</taxon>
        <taxon>Myrtoideae</taxon>
        <taxon>Eucalypteae</taxon>
        <taxon>Eucalyptus</taxon>
    </lineage>
</organism>
<feature type="domain" description="AB hydrolase-1" evidence="2">
    <location>
        <begin position="52"/>
        <end position="159"/>
    </location>
</feature>
<proteinExistence type="predicted"/>
<feature type="region of interest" description="Disordered" evidence="1">
    <location>
        <begin position="221"/>
        <end position="246"/>
    </location>
</feature>
<evidence type="ECO:0000256" key="1">
    <source>
        <dbReference type="SAM" id="MobiDB-lite"/>
    </source>
</evidence>
<dbReference type="Gramene" id="KCW63985">
    <property type="protein sequence ID" value="KCW63985"/>
    <property type="gene ID" value="EUGRSUZ_G01670"/>
</dbReference>
<sequence>MVNTVKIYKPLLRATMSFAGLRPEKIEVEPGTVMNIWAPTRSKKNANNSKKPAVVFLHGFVADGILTWQFQVLALARDYAVYVPDLLFFGGSSTGDGRRTVGFQAECLARGLAKLGVQQCTVVGFSYGAVVAFRLAELQPELVESVVATCSGPVVTESLTRECLERLRFPTWSEFLLPDSASALKKLLEIGSFHFPRLPKCVFKHALEVMFDYRKESRIAGGSGHSRRGFPFPTVPSEGASGLGRE</sequence>
<dbReference type="PANTHER" id="PTHR43139">
    <property type="entry name" value="SI:DKEY-122A22.2"/>
    <property type="match status" value="1"/>
</dbReference>
<accession>A0A059BE98</accession>
<evidence type="ECO:0000313" key="3">
    <source>
        <dbReference type="EMBL" id="KCW63985.1"/>
    </source>
</evidence>
<gene>
    <name evidence="3" type="ORF">EUGRSUZ_G01670</name>
</gene>
<dbReference type="InParanoid" id="A0A059BE98"/>
<dbReference type="AlphaFoldDB" id="A0A059BE98"/>
<dbReference type="eggNOG" id="KOG1454">
    <property type="taxonomic scope" value="Eukaryota"/>
</dbReference>
<dbReference type="EMBL" id="KK198759">
    <property type="protein sequence ID" value="KCW63985.1"/>
    <property type="molecule type" value="Genomic_DNA"/>
</dbReference>
<evidence type="ECO:0000259" key="2">
    <source>
        <dbReference type="Pfam" id="PF00561"/>
    </source>
</evidence>
<dbReference type="Gene3D" id="3.40.50.1820">
    <property type="entry name" value="alpha/beta hydrolase"/>
    <property type="match status" value="1"/>
</dbReference>
<dbReference type="InterPro" id="IPR029058">
    <property type="entry name" value="AB_hydrolase_fold"/>
</dbReference>
<dbReference type="STRING" id="71139.A0A059BE98"/>
<dbReference type="PANTHER" id="PTHR43139:SF22">
    <property type="entry name" value="AB HYDROLASE-1 DOMAIN-CONTAINING PROTEIN"/>
    <property type="match status" value="1"/>
</dbReference>
<dbReference type="InterPro" id="IPR000073">
    <property type="entry name" value="AB_hydrolase_1"/>
</dbReference>
<name>A0A059BE98_EUCGR</name>
<dbReference type="OMA" id="FDYRKES"/>
<dbReference type="Pfam" id="PF00561">
    <property type="entry name" value="Abhydrolase_1"/>
    <property type="match status" value="1"/>
</dbReference>
<dbReference type="KEGG" id="egr:104453331"/>
<dbReference type="OrthoDB" id="6431331at2759"/>
<dbReference type="SUPFAM" id="SSF53474">
    <property type="entry name" value="alpha/beta-Hydrolases"/>
    <property type="match status" value="1"/>
</dbReference>
<dbReference type="InterPro" id="IPR052370">
    <property type="entry name" value="Meta-cleavage_hydrolase"/>
</dbReference>